<feature type="binding site" evidence="6">
    <location>
        <position position="98"/>
    </location>
    <ligand>
        <name>S-adenosyl-L-methionine</name>
        <dbReference type="ChEBI" id="CHEBI:59789"/>
    </ligand>
</feature>
<keyword evidence="7" id="KW-0732">Signal</keyword>
<feature type="binding site" evidence="6">
    <location>
        <position position="51"/>
    </location>
    <ligand>
        <name>S-adenosyl-L-methionine</name>
        <dbReference type="ChEBI" id="CHEBI:59789"/>
    </ligand>
</feature>
<dbReference type="InterPro" id="IPR029063">
    <property type="entry name" value="SAM-dependent_MTases_sf"/>
</dbReference>
<dbReference type="GO" id="GO:0071424">
    <property type="term" value="F:rRNA (cytosine-N4-)-methyltransferase activity"/>
    <property type="evidence" value="ECO:0007669"/>
    <property type="project" value="UniProtKB-UniRule"/>
</dbReference>
<feature type="signal peptide" evidence="7">
    <location>
        <begin position="1"/>
        <end position="19"/>
    </location>
</feature>
<evidence type="ECO:0000256" key="1">
    <source>
        <dbReference type="ARBA" id="ARBA00010396"/>
    </source>
</evidence>
<proteinExistence type="inferred from homology"/>
<dbReference type="PIRSF" id="PIRSF004486">
    <property type="entry name" value="MraW"/>
    <property type="match status" value="1"/>
</dbReference>
<evidence type="ECO:0000256" key="5">
    <source>
        <dbReference type="ARBA" id="ARBA00022691"/>
    </source>
</evidence>
<keyword evidence="4 6" id="KW-0808">Transferase</keyword>
<comment type="catalytic activity">
    <reaction evidence="6">
        <text>cytidine(1402) in 16S rRNA + S-adenosyl-L-methionine = N(4)-methylcytidine(1402) in 16S rRNA + S-adenosyl-L-homocysteine + H(+)</text>
        <dbReference type="Rhea" id="RHEA:42928"/>
        <dbReference type="Rhea" id="RHEA-COMP:10286"/>
        <dbReference type="Rhea" id="RHEA-COMP:10287"/>
        <dbReference type="ChEBI" id="CHEBI:15378"/>
        <dbReference type="ChEBI" id="CHEBI:57856"/>
        <dbReference type="ChEBI" id="CHEBI:59789"/>
        <dbReference type="ChEBI" id="CHEBI:74506"/>
        <dbReference type="ChEBI" id="CHEBI:82748"/>
        <dbReference type="EC" id="2.1.1.199"/>
    </reaction>
</comment>
<dbReference type="GO" id="GO:0070475">
    <property type="term" value="P:rRNA base methylation"/>
    <property type="evidence" value="ECO:0007669"/>
    <property type="project" value="UniProtKB-UniRule"/>
</dbReference>
<evidence type="ECO:0000256" key="2">
    <source>
        <dbReference type="ARBA" id="ARBA00022552"/>
    </source>
</evidence>
<dbReference type="GO" id="GO:0005737">
    <property type="term" value="C:cytoplasm"/>
    <property type="evidence" value="ECO:0007669"/>
    <property type="project" value="UniProtKB-SubCell"/>
</dbReference>
<name>A0A1W9HXT9_9HYPH</name>
<evidence type="ECO:0000256" key="6">
    <source>
        <dbReference type="HAMAP-Rule" id="MF_01007"/>
    </source>
</evidence>
<keyword evidence="3 6" id="KW-0489">Methyltransferase</keyword>
<dbReference type="SUPFAM" id="SSF53335">
    <property type="entry name" value="S-adenosyl-L-methionine-dependent methyltransferases"/>
    <property type="match status" value="1"/>
</dbReference>
<comment type="subcellular location">
    <subcellularLocation>
        <location evidence="6">Cytoplasm</location>
    </subcellularLocation>
</comment>
<accession>A0A1W9HXT9</accession>
<dbReference type="InterPro" id="IPR002903">
    <property type="entry name" value="RsmH"/>
</dbReference>
<dbReference type="HAMAP" id="MF_01007">
    <property type="entry name" value="16SrRNA_methyltr_H"/>
    <property type="match status" value="1"/>
</dbReference>
<dbReference type="PANTHER" id="PTHR11265">
    <property type="entry name" value="S-ADENOSYL-METHYLTRANSFERASE MRAW"/>
    <property type="match status" value="1"/>
</dbReference>
<feature type="binding site" evidence="6">
    <location>
        <begin position="34"/>
        <end position="36"/>
    </location>
    <ligand>
        <name>S-adenosyl-L-methionine</name>
        <dbReference type="ChEBI" id="CHEBI:59789"/>
    </ligand>
</feature>
<comment type="function">
    <text evidence="6">Specifically methylates the N4 position of cytidine in position 1402 (C1402) of 16S rRNA.</text>
</comment>
<evidence type="ECO:0000313" key="8">
    <source>
        <dbReference type="EMBL" id="OQW52249.1"/>
    </source>
</evidence>
<evidence type="ECO:0000256" key="3">
    <source>
        <dbReference type="ARBA" id="ARBA00022603"/>
    </source>
</evidence>
<dbReference type="STRING" id="1827387.A4S15_08865"/>
<evidence type="ECO:0000256" key="7">
    <source>
        <dbReference type="SAM" id="SignalP"/>
    </source>
</evidence>
<dbReference type="EMBL" id="LWDL01000015">
    <property type="protein sequence ID" value="OQW52249.1"/>
    <property type="molecule type" value="Genomic_DNA"/>
</dbReference>
<dbReference type="EC" id="2.1.1.199" evidence="6"/>
<organism evidence="8 9">
    <name type="scientific">Candidatus Raskinella chloraquaticus</name>
    <dbReference type="NCBI Taxonomy" id="1951219"/>
    <lineage>
        <taxon>Bacteria</taxon>
        <taxon>Pseudomonadati</taxon>
        <taxon>Pseudomonadota</taxon>
        <taxon>Alphaproteobacteria</taxon>
        <taxon>Hyphomicrobiales</taxon>
        <taxon>Phreatobacteraceae</taxon>
        <taxon>Candidatus Raskinella</taxon>
    </lineage>
</organism>
<dbReference type="Proteomes" id="UP000192872">
    <property type="component" value="Unassembled WGS sequence"/>
</dbReference>
<keyword evidence="2 6" id="KW-0698">rRNA processing</keyword>
<evidence type="ECO:0000313" key="9">
    <source>
        <dbReference type="Proteomes" id="UP000192872"/>
    </source>
</evidence>
<feature type="binding site" evidence="6">
    <location>
        <position position="105"/>
    </location>
    <ligand>
        <name>S-adenosyl-L-methionine</name>
        <dbReference type="ChEBI" id="CHEBI:59789"/>
    </ligand>
</feature>
<comment type="similarity">
    <text evidence="1 6">Belongs to the methyltransferase superfamily. RsmH family.</text>
</comment>
<keyword evidence="5 6" id="KW-0949">S-adenosyl-L-methionine</keyword>
<dbReference type="Pfam" id="PF01795">
    <property type="entry name" value="Methyltransf_5"/>
    <property type="match status" value="1"/>
</dbReference>
<dbReference type="SUPFAM" id="SSF81799">
    <property type="entry name" value="Putative methyltransferase TM0872, insert domain"/>
    <property type="match status" value="1"/>
</dbReference>
<dbReference type="RefSeq" id="WP_376801412.1">
    <property type="nucleotide sequence ID" value="NZ_DBNB01000021.1"/>
</dbReference>
<dbReference type="Gene3D" id="1.10.150.170">
    <property type="entry name" value="Putative methyltransferase TM0872, insert domain"/>
    <property type="match status" value="1"/>
</dbReference>
<dbReference type="AlphaFoldDB" id="A0A1W9HXT9"/>
<keyword evidence="6" id="KW-0963">Cytoplasm</keyword>
<gene>
    <name evidence="6" type="primary">rsmH</name>
    <name evidence="8" type="ORF">A4S15_08865</name>
</gene>
<feature type="binding site" evidence="6">
    <location>
        <position position="77"/>
    </location>
    <ligand>
        <name>S-adenosyl-L-methionine</name>
        <dbReference type="ChEBI" id="CHEBI:59789"/>
    </ligand>
</feature>
<dbReference type="InterPro" id="IPR023397">
    <property type="entry name" value="SAM-dep_MeTrfase_MraW_recog"/>
</dbReference>
<dbReference type="NCBIfam" id="TIGR00006">
    <property type="entry name" value="16S rRNA (cytosine(1402)-N(4))-methyltransferase RsmH"/>
    <property type="match status" value="1"/>
</dbReference>
<feature type="chain" id="PRO_5012823116" description="Ribosomal RNA small subunit methyltransferase H" evidence="7">
    <location>
        <begin position="20"/>
        <end position="333"/>
    </location>
</feature>
<reference evidence="8 9" key="1">
    <citation type="journal article" date="2017" name="Water Res.">
        <title>Comammox in drinking water systems.</title>
        <authorList>
            <person name="Wang Y."/>
            <person name="Ma L."/>
            <person name="Mao Y."/>
            <person name="Jiang X."/>
            <person name="Xia Y."/>
            <person name="Yu K."/>
            <person name="Li B."/>
            <person name="Zhang T."/>
        </authorList>
    </citation>
    <scope>NUCLEOTIDE SEQUENCE [LARGE SCALE GENOMIC DNA]</scope>
    <source>
        <strain evidence="8">SG_bin8</strain>
    </source>
</reference>
<dbReference type="PANTHER" id="PTHR11265:SF0">
    <property type="entry name" value="12S RRNA N4-METHYLCYTIDINE METHYLTRANSFERASE"/>
    <property type="match status" value="1"/>
</dbReference>
<comment type="caution">
    <text evidence="8">The sequence shown here is derived from an EMBL/GenBank/DDBJ whole genome shotgun (WGS) entry which is preliminary data.</text>
</comment>
<dbReference type="Gene3D" id="3.40.50.150">
    <property type="entry name" value="Vaccinia Virus protein VP39"/>
    <property type="match status" value="1"/>
</dbReference>
<evidence type="ECO:0000256" key="4">
    <source>
        <dbReference type="ARBA" id="ARBA00022679"/>
    </source>
</evidence>
<protein>
    <recommendedName>
        <fullName evidence="6">Ribosomal RNA small subunit methyltransferase H</fullName>
        <ecNumber evidence="6">2.1.1.199</ecNumber>
    </recommendedName>
    <alternativeName>
        <fullName evidence="6">16S rRNA m(4)C1402 methyltransferase</fullName>
    </alternativeName>
    <alternativeName>
        <fullName evidence="6">rRNA (cytosine-N(4)-)-methyltransferase RsmH</fullName>
    </alternativeName>
</protein>
<sequence>MMAAAHVPVMLSQVMAALAVVPGNVIVDGTFGAGGYTQALLAAGATVIAFDRDPAAIAAGQRRFTGQDRLTLIQSPFGALAECLAERQLVPVDGVVFDLGVSSMQLDDGARGFSFRHDGPLDMRMSGEGPSAADLVNGCDEAVLADILYRFGEEKRSRAVARMIVARRQISPFERTLDLAEAIARVVAIPGQERIHPATRSFQALRIAVNGELDQLAAGLSGAEAVLKPHGRLAVVTFHSLEDRIVKRFLNERAQAANPSRHLPDVAAKVPSFILTRPGLETPHPAETMENPRARSAKLRSAIRSDHRAWPLERAALGLWTPEFGAGRGRRQS</sequence>